<sequence length="229" mass="25135">MSSQQTNAVGDALQRPITQDADYGQTPHEAPEPESASSRAEIPFDVFRKLVESPDDFLGLLAYSLYKRHKIEWIEAHPDDDHEAFKKVACTPQQLGMYRYQAEQMAKSFIDVSLDQLEAEMRSSILEGEIITKIQDLDTSLHTKVTNMETAVTTKVERLKPTFMAAFGNHLLGGFASVIAALLVFGGVSLYNLSQQKGGVEGAMRDASSKISERVSSPPATSVTTIQAP</sequence>
<evidence type="ECO:0000256" key="1">
    <source>
        <dbReference type="SAM" id="MobiDB-lite"/>
    </source>
</evidence>
<name>A0ABD6N2R5_9PSED</name>
<feature type="compositionally biased region" description="Basic and acidic residues" evidence="1">
    <location>
        <begin position="204"/>
        <end position="213"/>
    </location>
</feature>
<evidence type="ECO:0000313" key="4">
    <source>
        <dbReference type="Proteomes" id="UP000704738"/>
    </source>
</evidence>
<keyword evidence="2" id="KW-0472">Membrane</keyword>
<protein>
    <submittedName>
        <fullName evidence="3">Uncharacterized protein</fullName>
    </submittedName>
</protein>
<feature type="transmembrane region" description="Helical" evidence="2">
    <location>
        <begin position="171"/>
        <end position="191"/>
    </location>
</feature>
<reference evidence="3 4" key="1">
    <citation type="submission" date="2018-06" db="EMBL/GenBank/DDBJ databases">
        <title>Bacteria isolated from soil of Wuhan.</title>
        <authorList>
            <person name="Xiang W."/>
            <person name="Huang C."/>
        </authorList>
    </citation>
    <scope>NUCLEOTIDE SEQUENCE [LARGE SCALE GENOMIC DNA]</scope>
    <source>
        <strain evidence="4">xwS4</strain>
    </source>
</reference>
<keyword evidence="2" id="KW-0812">Transmembrane</keyword>
<gene>
    <name evidence="3" type="ORF">DM819_06940</name>
</gene>
<dbReference type="AlphaFoldDB" id="A0ABD6N2R5"/>
<keyword evidence="2" id="KW-1133">Transmembrane helix</keyword>
<feature type="region of interest" description="Disordered" evidence="1">
    <location>
        <begin position="1"/>
        <end position="38"/>
    </location>
</feature>
<comment type="caution">
    <text evidence="3">The sequence shown here is derived from an EMBL/GenBank/DDBJ whole genome shotgun (WGS) entry which is preliminary data.</text>
</comment>
<feature type="region of interest" description="Disordered" evidence="1">
    <location>
        <begin position="204"/>
        <end position="229"/>
    </location>
</feature>
<evidence type="ECO:0000256" key="2">
    <source>
        <dbReference type="SAM" id="Phobius"/>
    </source>
</evidence>
<dbReference type="EMBL" id="QJRE01000096">
    <property type="protein sequence ID" value="NWL45611.1"/>
    <property type="molecule type" value="Genomic_DNA"/>
</dbReference>
<evidence type="ECO:0000313" key="3">
    <source>
        <dbReference type="EMBL" id="NWL45611.1"/>
    </source>
</evidence>
<dbReference type="Proteomes" id="UP000704738">
    <property type="component" value="Unassembled WGS sequence"/>
</dbReference>
<accession>A0ABD6N2R5</accession>
<proteinExistence type="predicted"/>
<dbReference type="RefSeq" id="WP_179052647.1">
    <property type="nucleotide sequence ID" value="NZ_QJRE01000096.1"/>
</dbReference>
<organism evidence="3 4">
    <name type="scientific">Pseudomonas hunanensis</name>
    <dbReference type="NCBI Taxonomy" id="1247546"/>
    <lineage>
        <taxon>Bacteria</taxon>
        <taxon>Pseudomonadati</taxon>
        <taxon>Pseudomonadota</taxon>
        <taxon>Gammaproteobacteria</taxon>
        <taxon>Pseudomonadales</taxon>
        <taxon>Pseudomonadaceae</taxon>
        <taxon>Pseudomonas</taxon>
    </lineage>
</organism>
<feature type="compositionally biased region" description="Polar residues" evidence="1">
    <location>
        <begin position="214"/>
        <end position="229"/>
    </location>
</feature>